<evidence type="ECO:0000313" key="1">
    <source>
        <dbReference type="EMBL" id="VEL38546.1"/>
    </source>
</evidence>
<accession>A0A448XK44</accession>
<gene>
    <name evidence="1" type="ORF">PXEA_LOCUS31986</name>
</gene>
<sequence length="202" mass="21629">MSAGELEQVSLVAEAWLSLAQVYASGSSPVPAGNTTVLDTAPGLLPVMANLHCRGLEDDLLDCPHEVVPGGHVAGDGARLCGAPSTYTAWAEAPEPASRQGRQGPSTDRLVGLRCHRPGWAGLRLAATGGSVDSRIQWLRVGRAGLLDAARRQFVAAVQMDYFAGRVEQIEARRSPSFRLVYWGPTGLWAGYRPVILRLDRC</sequence>
<proteinExistence type="predicted"/>
<dbReference type="Proteomes" id="UP000784294">
    <property type="component" value="Unassembled WGS sequence"/>
</dbReference>
<name>A0A448XK44_9PLAT</name>
<dbReference type="AlphaFoldDB" id="A0A448XK44"/>
<dbReference type="EMBL" id="CAAALY010258235">
    <property type="protein sequence ID" value="VEL38546.1"/>
    <property type="molecule type" value="Genomic_DNA"/>
</dbReference>
<evidence type="ECO:0000313" key="2">
    <source>
        <dbReference type="Proteomes" id="UP000784294"/>
    </source>
</evidence>
<protein>
    <submittedName>
        <fullName evidence="1">Uncharacterized protein</fullName>
    </submittedName>
</protein>
<comment type="caution">
    <text evidence="1">The sequence shown here is derived from an EMBL/GenBank/DDBJ whole genome shotgun (WGS) entry which is preliminary data.</text>
</comment>
<organism evidence="1 2">
    <name type="scientific">Protopolystoma xenopodis</name>
    <dbReference type="NCBI Taxonomy" id="117903"/>
    <lineage>
        <taxon>Eukaryota</taxon>
        <taxon>Metazoa</taxon>
        <taxon>Spiralia</taxon>
        <taxon>Lophotrochozoa</taxon>
        <taxon>Platyhelminthes</taxon>
        <taxon>Monogenea</taxon>
        <taxon>Polyopisthocotylea</taxon>
        <taxon>Polystomatidea</taxon>
        <taxon>Polystomatidae</taxon>
        <taxon>Protopolystoma</taxon>
    </lineage>
</organism>
<keyword evidence="2" id="KW-1185">Reference proteome</keyword>
<reference evidence="1" key="1">
    <citation type="submission" date="2018-11" db="EMBL/GenBank/DDBJ databases">
        <authorList>
            <consortium name="Pathogen Informatics"/>
        </authorList>
    </citation>
    <scope>NUCLEOTIDE SEQUENCE</scope>
</reference>